<dbReference type="OrthoDB" id="9812571at2"/>
<evidence type="ECO:0000259" key="6">
    <source>
        <dbReference type="SMART" id="SM01266"/>
    </source>
</evidence>
<dbReference type="InterPro" id="IPR011004">
    <property type="entry name" value="Trimer_LpxA-like_sf"/>
</dbReference>
<keyword evidence="2 5" id="KW-0808">Transferase</keyword>
<sequence length="187" mass="20190">MQKSELQKMLDGDLYDAGDAELVAGRSKARKLFTRYNALDYDDKEGKRSVLKELLGGFTNAIDIQSPFYCDYGFNIFAGDNLFLNFNCIILDCARVTLGNNVFMAPNVQLYTAYHPVIASERVKGPEYAAPITIGNNVWLGGGVIVCPGVTIGDNTTIGAGSVVTKDIPANAVAVGNPCRVIKEIDS</sequence>
<proteinExistence type="inferred from homology"/>
<dbReference type="InterPro" id="IPR001451">
    <property type="entry name" value="Hexapep"/>
</dbReference>
<dbReference type="SMART" id="SM01266">
    <property type="entry name" value="Mac"/>
    <property type="match status" value="1"/>
</dbReference>
<evidence type="ECO:0000256" key="1">
    <source>
        <dbReference type="ARBA" id="ARBA00007274"/>
    </source>
</evidence>
<dbReference type="SUPFAM" id="SSF51161">
    <property type="entry name" value="Trimeric LpxA-like enzymes"/>
    <property type="match status" value="1"/>
</dbReference>
<dbReference type="CDD" id="cd03357">
    <property type="entry name" value="LbH_MAT_GAT"/>
    <property type="match status" value="1"/>
</dbReference>
<dbReference type="InterPro" id="IPR024688">
    <property type="entry name" value="Mac_dom"/>
</dbReference>
<keyword evidence="4 5" id="KW-0012">Acyltransferase</keyword>
<dbReference type="EC" id="2.3.1.-" evidence="5"/>
<protein>
    <recommendedName>
        <fullName evidence="5">Acetyltransferase</fullName>
        <ecNumber evidence="5">2.3.1.-</ecNumber>
    </recommendedName>
</protein>
<dbReference type="Pfam" id="PF12464">
    <property type="entry name" value="Mac"/>
    <property type="match status" value="1"/>
</dbReference>
<reference evidence="7 8" key="1">
    <citation type="journal article" date="2013" name="J. Microbiol.">
        <title>Mucilaginibacter ginsenosidivorax sp. nov., with ginsenoside converting activity isolated from sediment.</title>
        <authorList>
            <person name="Kim J.K."/>
            <person name="Choi T.E."/>
            <person name="Liu Q.M."/>
            <person name="Park H.Y."/>
            <person name="Yi T.H."/>
            <person name="Yoon M.H."/>
            <person name="Kim S.C."/>
            <person name="Im W.T."/>
        </authorList>
    </citation>
    <scope>NUCLEOTIDE SEQUENCE [LARGE SCALE GENOMIC DNA]</scope>
    <source>
        <strain evidence="7 8">KHI28</strain>
    </source>
</reference>
<evidence type="ECO:0000256" key="5">
    <source>
        <dbReference type="RuleBase" id="RU367021"/>
    </source>
</evidence>
<feature type="domain" description="Maltose/galactoside acetyltransferase" evidence="6">
    <location>
        <begin position="6"/>
        <end position="60"/>
    </location>
</feature>
<dbReference type="AlphaFoldDB" id="A0A5B8VXE6"/>
<dbReference type="PROSITE" id="PS00101">
    <property type="entry name" value="HEXAPEP_TRANSFERASES"/>
    <property type="match status" value="1"/>
</dbReference>
<keyword evidence="8" id="KW-1185">Reference proteome</keyword>
<evidence type="ECO:0000256" key="2">
    <source>
        <dbReference type="ARBA" id="ARBA00022679"/>
    </source>
</evidence>
<name>A0A5B8VXE6_9SPHI</name>
<evidence type="ECO:0000256" key="3">
    <source>
        <dbReference type="ARBA" id="ARBA00022737"/>
    </source>
</evidence>
<evidence type="ECO:0000256" key="4">
    <source>
        <dbReference type="ARBA" id="ARBA00023315"/>
    </source>
</evidence>
<dbReference type="Gene3D" id="2.160.10.10">
    <property type="entry name" value="Hexapeptide repeat proteins"/>
    <property type="match status" value="1"/>
</dbReference>
<dbReference type="Proteomes" id="UP000321362">
    <property type="component" value="Chromosome"/>
</dbReference>
<dbReference type="InterPro" id="IPR039369">
    <property type="entry name" value="LacA-like"/>
</dbReference>
<dbReference type="Pfam" id="PF00132">
    <property type="entry name" value="Hexapep"/>
    <property type="match status" value="1"/>
</dbReference>
<dbReference type="KEGG" id="mgk:FSB76_02820"/>
<evidence type="ECO:0000313" key="7">
    <source>
        <dbReference type="EMBL" id="QEC74928.1"/>
    </source>
</evidence>
<accession>A0A5B8VXE6</accession>
<dbReference type="InterPro" id="IPR018357">
    <property type="entry name" value="Hexapep_transf_CS"/>
</dbReference>
<dbReference type="RefSeq" id="WP_147052086.1">
    <property type="nucleotide sequence ID" value="NZ_CP042437.1"/>
</dbReference>
<gene>
    <name evidence="7" type="ORF">FSB76_02820</name>
</gene>
<dbReference type="FunFam" id="2.160.10.10:FF:000008">
    <property type="entry name" value="Maltose O-acetyltransferase"/>
    <property type="match status" value="1"/>
</dbReference>
<dbReference type="GO" id="GO:0008870">
    <property type="term" value="F:galactoside O-acetyltransferase activity"/>
    <property type="evidence" value="ECO:0007669"/>
    <property type="project" value="TreeGrafter"/>
</dbReference>
<dbReference type="EMBL" id="CP042437">
    <property type="protein sequence ID" value="QEC74928.1"/>
    <property type="molecule type" value="Genomic_DNA"/>
</dbReference>
<evidence type="ECO:0000313" key="8">
    <source>
        <dbReference type="Proteomes" id="UP000321362"/>
    </source>
</evidence>
<keyword evidence="3" id="KW-0677">Repeat</keyword>
<dbReference type="PANTHER" id="PTHR43017">
    <property type="entry name" value="GALACTOSIDE O-ACETYLTRANSFERASE"/>
    <property type="match status" value="1"/>
</dbReference>
<comment type="similarity">
    <text evidence="1 5">Belongs to the transferase hexapeptide repeat family.</text>
</comment>
<organism evidence="7 8">
    <name type="scientific">Mucilaginibacter ginsenosidivorax</name>
    <dbReference type="NCBI Taxonomy" id="862126"/>
    <lineage>
        <taxon>Bacteria</taxon>
        <taxon>Pseudomonadati</taxon>
        <taxon>Bacteroidota</taxon>
        <taxon>Sphingobacteriia</taxon>
        <taxon>Sphingobacteriales</taxon>
        <taxon>Sphingobacteriaceae</taxon>
        <taxon>Mucilaginibacter</taxon>
    </lineage>
</organism>
<dbReference type="PANTHER" id="PTHR43017:SF1">
    <property type="entry name" value="ACETYLTRANSFERASE YJL218W-RELATED"/>
    <property type="match status" value="1"/>
</dbReference>